<dbReference type="AlphaFoldDB" id="A0A224Y4W6"/>
<dbReference type="EMBL" id="GFTR01000264">
    <property type="protein sequence ID" value="JAW16162.1"/>
    <property type="molecule type" value="Transcribed_RNA"/>
</dbReference>
<sequence>MKSLWLILLTQSQASALVIKNCHKMKILLHRKLLSLLQMAVKEEKRVQELLLQRIRQPYQVSVLMLPLGQ</sequence>
<accession>A0A224Y4W6</accession>
<evidence type="ECO:0000313" key="2">
    <source>
        <dbReference type="EMBL" id="JAW16162.1"/>
    </source>
</evidence>
<feature type="chain" id="PRO_5012962892" evidence="1">
    <location>
        <begin position="17"/>
        <end position="70"/>
    </location>
</feature>
<keyword evidence="1" id="KW-0732">Signal</keyword>
<organism evidence="2">
    <name type="scientific">Panstrongylus lignarius</name>
    <dbReference type="NCBI Taxonomy" id="156445"/>
    <lineage>
        <taxon>Eukaryota</taxon>
        <taxon>Metazoa</taxon>
        <taxon>Ecdysozoa</taxon>
        <taxon>Arthropoda</taxon>
        <taxon>Hexapoda</taxon>
        <taxon>Insecta</taxon>
        <taxon>Pterygota</taxon>
        <taxon>Neoptera</taxon>
        <taxon>Paraneoptera</taxon>
        <taxon>Hemiptera</taxon>
        <taxon>Heteroptera</taxon>
        <taxon>Panheteroptera</taxon>
        <taxon>Cimicomorpha</taxon>
        <taxon>Reduviidae</taxon>
        <taxon>Triatominae</taxon>
        <taxon>Panstrongylus</taxon>
    </lineage>
</organism>
<feature type="signal peptide" evidence="1">
    <location>
        <begin position="1"/>
        <end position="16"/>
    </location>
</feature>
<name>A0A224Y4W6_9HEMI</name>
<reference evidence="2" key="1">
    <citation type="journal article" date="2018" name="PLoS Negl. Trop. Dis.">
        <title>An insight into the salivary gland and fat body transcriptome of Panstrongylus lignarius (Hemiptera: Heteroptera), the main vector of Chagas disease in Peru.</title>
        <authorList>
            <person name="Nevoa J.C."/>
            <person name="Mendes M.T."/>
            <person name="da Silva M.V."/>
            <person name="Soares S.C."/>
            <person name="Oliveira C.J.F."/>
            <person name="Ribeiro J.M.C."/>
        </authorList>
    </citation>
    <scope>NUCLEOTIDE SEQUENCE</scope>
</reference>
<evidence type="ECO:0000256" key="1">
    <source>
        <dbReference type="SAM" id="SignalP"/>
    </source>
</evidence>
<proteinExistence type="predicted"/>
<protein>
    <submittedName>
        <fullName evidence="2">Putative secreted protein</fullName>
    </submittedName>
</protein>